<feature type="region of interest" description="Disordered" evidence="4">
    <location>
        <begin position="201"/>
        <end position="220"/>
    </location>
</feature>
<name>A0AAV6VDZ9_9ARAC</name>
<keyword evidence="3" id="KW-0067">ATP-binding</keyword>
<dbReference type="GO" id="GO:0005524">
    <property type="term" value="F:ATP binding"/>
    <property type="evidence" value="ECO:0007669"/>
    <property type="project" value="UniProtKB-KW"/>
</dbReference>
<feature type="region of interest" description="Disordered" evidence="4">
    <location>
        <begin position="12"/>
        <end position="64"/>
    </location>
</feature>
<dbReference type="Gene3D" id="3.30.470.20">
    <property type="entry name" value="ATP-grasp fold, B domain"/>
    <property type="match status" value="1"/>
</dbReference>
<dbReference type="Proteomes" id="UP000827092">
    <property type="component" value="Unassembled WGS sequence"/>
</dbReference>
<dbReference type="AlphaFoldDB" id="A0AAV6VDZ9"/>
<dbReference type="GO" id="GO:0036064">
    <property type="term" value="C:ciliary basal body"/>
    <property type="evidence" value="ECO:0007669"/>
    <property type="project" value="TreeGrafter"/>
</dbReference>
<dbReference type="EMBL" id="JAFNEN010000096">
    <property type="protein sequence ID" value="KAG8194922.1"/>
    <property type="molecule type" value="Genomic_DNA"/>
</dbReference>
<accession>A0AAV6VDZ9</accession>
<reference evidence="5 6" key="1">
    <citation type="journal article" date="2022" name="Nat. Ecol. Evol.">
        <title>A masculinizing supergene underlies an exaggerated male reproductive morph in a spider.</title>
        <authorList>
            <person name="Hendrickx F."/>
            <person name="De Corte Z."/>
            <person name="Sonet G."/>
            <person name="Van Belleghem S.M."/>
            <person name="Kostlbacher S."/>
            <person name="Vangestel C."/>
        </authorList>
    </citation>
    <scope>NUCLEOTIDE SEQUENCE [LARGE SCALE GENOMIC DNA]</scope>
    <source>
        <strain evidence="5">W744_W776</strain>
    </source>
</reference>
<evidence type="ECO:0000313" key="5">
    <source>
        <dbReference type="EMBL" id="KAG8194922.1"/>
    </source>
</evidence>
<keyword evidence="2" id="KW-0547">Nucleotide-binding</keyword>
<protein>
    <recommendedName>
        <fullName evidence="7">Tubulin polyglutamylase TTLL4</fullName>
    </recommendedName>
</protein>
<dbReference type="InterPro" id="IPR004344">
    <property type="entry name" value="TTL/TTLL_fam"/>
</dbReference>
<dbReference type="PROSITE" id="PS51221">
    <property type="entry name" value="TTL"/>
    <property type="match status" value="1"/>
</dbReference>
<dbReference type="PANTHER" id="PTHR12241:SF162">
    <property type="entry name" value="TUBULIN MONOGLUTAMYLASE TTLL4"/>
    <property type="match status" value="1"/>
</dbReference>
<evidence type="ECO:0000256" key="1">
    <source>
        <dbReference type="ARBA" id="ARBA00022598"/>
    </source>
</evidence>
<gene>
    <name evidence="5" type="ORF">JTE90_021383</name>
</gene>
<dbReference type="PANTHER" id="PTHR12241">
    <property type="entry name" value="TUBULIN POLYGLUTAMYLASE"/>
    <property type="match status" value="1"/>
</dbReference>
<comment type="caution">
    <text evidence="5">The sequence shown here is derived from an EMBL/GenBank/DDBJ whole genome shotgun (WGS) entry which is preliminary data.</text>
</comment>
<evidence type="ECO:0000256" key="4">
    <source>
        <dbReference type="SAM" id="MobiDB-lite"/>
    </source>
</evidence>
<keyword evidence="6" id="KW-1185">Reference proteome</keyword>
<organism evidence="5 6">
    <name type="scientific">Oedothorax gibbosus</name>
    <dbReference type="NCBI Taxonomy" id="931172"/>
    <lineage>
        <taxon>Eukaryota</taxon>
        <taxon>Metazoa</taxon>
        <taxon>Ecdysozoa</taxon>
        <taxon>Arthropoda</taxon>
        <taxon>Chelicerata</taxon>
        <taxon>Arachnida</taxon>
        <taxon>Araneae</taxon>
        <taxon>Araneomorphae</taxon>
        <taxon>Entelegynae</taxon>
        <taxon>Araneoidea</taxon>
        <taxon>Linyphiidae</taxon>
        <taxon>Erigoninae</taxon>
        <taxon>Oedothorax</taxon>
    </lineage>
</organism>
<dbReference type="GO" id="GO:0015631">
    <property type="term" value="F:tubulin binding"/>
    <property type="evidence" value="ECO:0007669"/>
    <property type="project" value="TreeGrafter"/>
</dbReference>
<proteinExistence type="predicted"/>
<evidence type="ECO:0000256" key="2">
    <source>
        <dbReference type="ARBA" id="ARBA00022741"/>
    </source>
</evidence>
<evidence type="ECO:0008006" key="7">
    <source>
        <dbReference type="Google" id="ProtNLM"/>
    </source>
</evidence>
<keyword evidence="1" id="KW-0436">Ligase</keyword>
<feature type="compositionally biased region" description="Polar residues" evidence="4">
    <location>
        <begin position="29"/>
        <end position="58"/>
    </location>
</feature>
<sequence>MSNAILCMSETPFLHNRNPPFSPKKDEVSPSSQPNQDENNYLNNSGCVKADNSTQKQGASRKREASNILMECVKRRDNLRNMDPISSVPCDSLNCHTETLVDTSTLEVNERQWQLTKVDEALGSAELSDSSIADSGIECSKSNSPIHSVETLSISGLEEDMCKNLMDVDDTELPTPELTDISDLPCDSELGSKSLETSATENLNDLHLTDKRGSSPDDEVEVVPKSPIIQSLFKNVPSMIYFSTKDEPVCTMPQDILQTMKWKLSTITPPIVRQTVLKAGFTLVEAETTEEWLGTWGKHLKSSTFKKLQSYQKVNHYPCGFHLGRKDRLWQNYKKMLGRHGKETFNFFPETFILPADLKTLKDAWRDSCWILKPCASARGTGVKVIYKWSQVPKDQPFVVQRYISNPYLINGSKFDLRLYVLIPSFEPLRVYIFEDGLVRFASQKYSLANKSFANRYIHLTNYSINRKSSSYASNDDENVCQGHKWSLKSFWAYMANSGIDTQRIQKTIMDMIIKTVLSAEGPICRAAKSHASTAYNCFELFGFDIMLDKDLHPWLLEVNISPSLHTKSMLDTKIKESVVKDMFNIAGFEVSAKNESVTNNSPSRILGNRHKPLKNRPLTPEEKKKHAMYTFHHSEVTKDILGHLTLDDLHCLLESEDELERKGSFIRIFPGKTTSDYFPYFDHIRYYNVLLDAWEKTYHDKRQEGRKLLQDLSEKMLQPEKDIEEQSVMVTANSTDA</sequence>
<dbReference type="Pfam" id="PF03133">
    <property type="entry name" value="TTL"/>
    <property type="match status" value="1"/>
</dbReference>
<evidence type="ECO:0000313" key="6">
    <source>
        <dbReference type="Proteomes" id="UP000827092"/>
    </source>
</evidence>
<dbReference type="SUPFAM" id="SSF56059">
    <property type="entry name" value="Glutathione synthetase ATP-binding domain-like"/>
    <property type="match status" value="1"/>
</dbReference>
<dbReference type="GO" id="GO:0070740">
    <property type="term" value="F:tubulin-glutamic acid ligase activity"/>
    <property type="evidence" value="ECO:0007669"/>
    <property type="project" value="TreeGrafter"/>
</dbReference>
<dbReference type="GO" id="GO:0000226">
    <property type="term" value="P:microtubule cytoskeleton organization"/>
    <property type="evidence" value="ECO:0007669"/>
    <property type="project" value="TreeGrafter"/>
</dbReference>
<evidence type="ECO:0000256" key="3">
    <source>
        <dbReference type="ARBA" id="ARBA00022840"/>
    </source>
</evidence>